<organism evidence="2 3">
    <name type="scientific">Neobacillus piezotolerans</name>
    <dbReference type="NCBI Taxonomy" id="2259171"/>
    <lineage>
        <taxon>Bacteria</taxon>
        <taxon>Bacillati</taxon>
        <taxon>Bacillota</taxon>
        <taxon>Bacilli</taxon>
        <taxon>Bacillales</taxon>
        <taxon>Bacillaceae</taxon>
        <taxon>Neobacillus</taxon>
    </lineage>
</organism>
<keyword evidence="1" id="KW-1133">Transmembrane helix</keyword>
<evidence type="ECO:0000313" key="2">
    <source>
        <dbReference type="EMBL" id="RDU37034.1"/>
    </source>
</evidence>
<comment type="caution">
    <text evidence="2">The sequence shown here is derived from an EMBL/GenBank/DDBJ whole genome shotgun (WGS) entry which is preliminary data.</text>
</comment>
<keyword evidence="1" id="KW-0472">Membrane</keyword>
<keyword evidence="1" id="KW-0812">Transmembrane</keyword>
<accession>A0A3D8GRD3</accession>
<evidence type="ECO:0000313" key="3">
    <source>
        <dbReference type="Proteomes" id="UP000257144"/>
    </source>
</evidence>
<protein>
    <submittedName>
        <fullName evidence="2">Uncharacterized protein</fullName>
    </submittedName>
</protein>
<sequence>MTLEGIGGFVSNIYVLKIFKKACGVGMFIRKRLLLLYFAVAALLVALMMVAGNPVFSKDRELRLQFADNFISYAVDDENGAVFNLFAVQDVRNRNVPLEDLITLVQFANPNIEVVDFKVDTGMVHKGYKLVNLRLTARVLTDELERDNKLKIWFGNEKTATYRFGELVVQNGTGFQDGHFVPTGSYTAAYPSAGLDVRIKNISGQEATGLKIEDLSGEITHLFEGDVKIGPGKVEHFEIEGYGETEYDFATITPILSYQLGGQEYSSYMPGVLYGAMLTDKEKIEKILE</sequence>
<reference evidence="2 3" key="1">
    <citation type="submission" date="2018-07" db="EMBL/GenBank/DDBJ databases">
        <title>Bacillus sp. YLB-04 draft genome sequence.</title>
        <authorList>
            <person name="Yu L."/>
            <person name="Tang X."/>
        </authorList>
    </citation>
    <scope>NUCLEOTIDE SEQUENCE [LARGE SCALE GENOMIC DNA]</scope>
    <source>
        <strain evidence="2 3">YLB-04</strain>
    </source>
</reference>
<proteinExistence type="predicted"/>
<dbReference type="Proteomes" id="UP000257144">
    <property type="component" value="Unassembled WGS sequence"/>
</dbReference>
<dbReference type="AlphaFoldDB" id="A0A3D8GRD3"/>
<keyword evidence="3" id="KW-1185">Reference proteome</keyword>
<feature type="transmembrane region" description="Helical" evidence="1">
    <location>
        <begin position="34"/>
        <end position="56"/>
    </location>
</feature>
<evidence type="ECO:0000256" key="1">
    <source>
        <dbReference type="SAM" id="Phobius"/>
    </source>
</evidence>
<name>A0A3D8GRD3_9BACI</name>
<dbReference type="EMBL" id="QNQT01000003">
    <property type="protein sequence ID" value="RDU37034.1"/>
    <property type="molecule type" value="Genomic_DNA"/>
</dbReference>
<gene>
    <name evidence="2" type="ORF">DRW41_10115</name>
</gene>